<keyword evidence="1" id="KW-0677">Repeat</keyword>
<dbReference type="InterPro" id="IPR015943">
    <property type="entry name" value="WD40/YVTN_repeat-like_dom_sf"/>
</dbReference>
<protein>
    <recommendedName>
        <fullName evidence="2">Nephrocystin 3-like N-terminal domain-containing protein</fullName>
    </recommendedName>
</protein>
<dbReference type="SMART" id="SM00320">
    <property type="entry name" value="WD40"/>
    <property type="match status" value="2"/>
</dbReference>
<organism evidence="3 4">
    <name type="scientific">Penicillium salamii</name>
    <dbReference type="NCBI Taxonomy" id="1612424"/>
    <lineage>
        <taxon>Eukaryota</taxon>
        <taxon>Fungi</taxon>
        <taxon>Dikarya</taxon>
        <taxon>Ascomycota</taxon>
        <taxon>Pezizomycotina</taxon>
        <taxon>Eurotiomycetes</taxon>
        <taxon>Eurotiomycetidae</taxon>
        <taxon>Eurotiales</taxon>
        <taxon>Aspergillaceae</taxon>
        <taxon>Penicillium</taxon>
    </lineage>
</organism>
<reference evidence="3" key="1">
    <citation type="submission" date="2021-07" db="EMBL/GenBank/DDBJ databases">
        <authorList>
            <person name="Branca A.L. A."/>
        </authorList>
    </citation>
    <scope>NUCLEOTIDE SEQUENCE</scope>
</reference>
<name>A0A9W4NHK8_9EURO</name>
<dbReference type="InterPro" id="IPR056884">
    <property type="entry name" value="NPHP3-like_N"/>
</dbReference>
<evidence type="ECO:0000256" key="1">
    <source>
        <dbReference type="ARBA" id="ARBA00022737"/>
    </source>
</evidence>
<dbReference type="OrthoDB" id="48988at2759"/>
<dbReference type="Pfam" id="PF24883">
    <property type="entry name" value="NPHP3_N"/>
    <property type="match status" value="1"/>
</dbReference>
<evidence type="ECO:0000313" key="4">
    <source>
        <dbReference type="Proteomes" id="UP001152592"/>
    </source>
</evidence>
<comment type="caution">
    <text evidence="3">The sequence shown here is derived from an EMBL/GenBank/DDBJ whole genome shotgun (WGS) entry which is preliminary data.</text>
</comment>
<sequence length="618" mass="70672">MWLLLAQNPVLISHLRPHYDKTGATLFQNSQSFTDLLPIFLGMLKDADLGRVFIVLDALDECKGPIGQYGGLGRDIFDLLNELLKQDKAMSKIKILITTRPLIEIDTMMRGLDQDPNDTINLDKRSLAGPINLYIDHQRPALVQQAEGNIVAEEAIKELKKNPGRTFIWVHLVCDQLLQSNPGQWKQTLEDAPLELEKLYFFLLGRLNAPAQSRWFGYCKKVILLVMLAYRPLTLKEMEAFIDPPRDISLAKLVQECRSFVIIQQDTVFPIHKSAIDYLRKNHEFLDDNPFDKLHHAIFERALRILMDNLKRNMYDLVNHGVLIEEAKAPETTYLHSIGYFCQYWIDHLKASRLQDSSLKDSPLKYSPLQDLDISNLDKFFHVHFLHWLEALSLLHILPVAMDTVNDVHSLLPQGTDGNLSQFVIDAKRFLAKFSPIIAEAPLQTYVSTLVFAPEKSKVRETFQDEKPHWVSRVRPSDTTWSPLIRSIKTLEYDRYTSVAVSPKGDIMVAASMESADVFNMATGTLVRRLKTDWLWHVSFSPCGELLAMSARYAKTVDIWDTSKWKHIKALIHSDEEPLACAFSPRGGVLATASSTKITLWELATEDVFWLRCFRLST</sequence>
<dbReference type="SUPFAM" id="SSF50998">
    <property type="entry name" value="Quinoprotein alcohol dehydrogenase-like"/>
    <property type="match status" value="1"/>
</dbReference>
<accession>A0A9W4NHK8</accession>
<evidence type="ECO:0000259" key="2">
    <source>
        <dbReference type="Pfam" id="PF24883"/>
    </source>
</evidence>
<dbReference type="Proteomes" id="UP001152592">
    <property type="component" value="Unassembled WGS sequence"/>
</dbReference>
<dbReference type="PANTHER" id="PTHR10039:SF17">
    <property type="entry name" value="FUNGAL STAND N-TERMINAL GOODBYE DOMAIN-CONTAINING PROTEIN-RELATED"/>
    <property type="match status" value="1"/>
</dbReference>
<evidence type="ECO:0000313" key="3">
    <source>
        <dbReference type="EMBL" id="CAG8379607.1"/>
    </source>
</evidence>
<dbReference type="PANTHER" id="PTHR10039">
    <property type="entry name" value="AMELOGENIN"/>
    <property type="match status" value="1"/>
</dbReference>
<dbReference type="EMBL" id="CAJVPD010000235">
    <property type="protein sequence ID" value="CAG8379607.1"/>
    <property type="molecule type" value="Genomic_DNA"/>
</dbReference>
<dbReference type="InterPro" id="IPR001680">
    <property type="entry name" value="WD40_rpt"/>
</dbReference>
<dbReference type="AlphaFoldDB" id="A0A9W4NHK8"/>
<dbReference type="Gene3D" id="2.130.10.10">
    <property type="entry name" value="YVTN repeat-like/Quinoprotein amine dehydrogenase"/>
    <property type="match status" value="1"/>
</dbReference>
<feature type="domain" description="Nephrocystin 3-like N-terminal" evidence="2">
    <location>
        <begin position="4"/>
        <end position="100"/>
    </location>
</feature>
<proteinExistence type="predicted"/>
<gene>
    <name evidence="3" type="ORF">PSALAMII_LOCUS5556</name>
</gene>
<dbReference type="InterPro" id="IPR011047">
    <property type="entry name" value="Quinoprotein_ADH-like_sf"/>
</dbReference>